<organism evidence="1 2">
    <name type="scientific">Enterococcus faecium</name>
    <name type="common">Streptococcus faecium</name>
    <dbReference type="NCBI Taxonomy" id="1352"/>
    <lineage>
        <taxon>Bacteria</taxon>
        <taxon>Bacillati</taxon>
        <taxon>Bacillota</taxon>
        <taxon>Bacilli</taxon>
        <taxon>Lactobacillales</taxon>
        <taxon>Enterococcaceae</taxon>
        <taxon>Enterococcus</taxon>
    </lineage>
</organism>
<reference evidence="1 2" key="1">
    <citation type="submission" date="2016-01" db="EMBL/GenBank/DDBJ databases">
        <title>Molecular Mechanisms for transfer of large genomic segments between Enterococcus faecium strains.</title>
        <authorList>
            <person name="Garcia-Solache M.A."/>
            <person name="Lebreton F."/>
            <person name="Mclaughlin R.E."/>
            <person name="Whiteaker J.D."/>
            <person name="Gilmore M.S."/>
            <person name="Rice L.B."/>
        </authorList>
    </citation>
    <scope>NUCLEOTIDE SEQUENCE [LARGE SCALE GENOMIC DNA]</scope>
    <source>
        <strain evidence="1 2">D344RRF x C68</strain>
    </source>
</reference>
<dbReference type="AlphaFoldDB" id="A0A0V7YBD8"/>
<comment type="caution">
    <text evidence="1">The sequence shown here is derived from an EMBL/GenBank/DDBJ whole genome shotgun (WGS) entry which is preliminary data.</text>
</comment>
<evidence type="ECO:0000313" key="2">
    <source>
        <dbReference type="Proteomes" id="UP000070452"/>
    </source>
</evidence>
<sequence length="191" mass="21417">MTKQVNFRPELKKVTSKSNGNTEVLLVVSNGSLRGSTENLTEFLGSTVTVVIQPETIEYTVPVNKQTKKPNIEYVVNSDGTIEMLKEEQTSLDVGDGVEEVENVTILVSKETIDEFIKTATTLQLPENITVNIRDVLIRLDEGDSMNEIAADHELSETALIDQIELARQYFAPYADTWSKHKDDIIFPEEQ</sequence>
<dbReference type="EMBL" id="LRHK01000001">
    <property type="protein sequence ID" value="KWX18887.1"/>
    <property type="molecule type" value="Genomic_DNA"/>
</dbReference>
<gene>
    <name evidence="1" type="ORF">AWT83_10560</name>
</gene>
<name>A0A0V7YBD8_ENTFC</name>
<evidence type="ECO:0000313" key="1">
    <source>
        <dbReference type="EMBL" id="KWX18887.1"/>
    </source>
</evidence>
<protein>
    <submittedName>
        <fullName evidence="1">Uncharacterized protein</fullName>
    </submittedName>
</protein>
<proteinExistence type="predicted"/>
<dbReference type="RefSeq" id="WP_002317593.1">
    <property type="nucleotide sequence ID" value="NZ_LOQQ01000051.1"/>
</dbReference>
<accession>A0A0V7YBD8</accession>
<dbReference type="Proteomes" id="UP000070452">
    <property type="component" value="Unassembled WGS sequence"/>
</dbReference>